<evidence type="ECO:0000256" key="2">
    <source>
        <dbReference type="ARBA" id="ARBA00007879"/>
    </source>
</evidence>
<proteinExistence type="inferred from homology"/>
<keyword evidence="3" id="KW-0479">Metal-binding</keyword>
<comment type="cofactor">
    <cofactor evidence="1">
        <name>Fe(2+)</name>
        <dbReference type="ChEBI" id="CHEBI:29033"/>
    </cofactor>
</comment>
<organism evidence="7 8">
    <name type="scientific">Pelobates cultripes</name>
    <name type="common">Western spadefoot toad</name>
    <dbReference type="NCBI Taxonomy" id="61616"/>
    <lineage>
        <taxon>Eukaryota</taxon>
        <taxon>Metazoa</taxon>
        <taxon>Chordata</taxon>
        <taxon>Craniata</taxon>
        <taxon>Vertebrata</taxon>
        <taxon>Euteleostomi</taxon>
        <taxon>Amphibia</taxon>
        <taxon>Batrachia</taxon>
        <taxon>Anura</taxon>
        <taxon>Pelobatoidea</taxon>
        <taxon>Pelobatidae</taxon>
        <taxon>Pelobates</taxon>
    </lineage>
</organism>
<keyword evidence="8" id="KW-1185">Reference proteome</keyword>
<keyword evidence="4" id="KW-0223">Dioxygenase</keyword>
<evidence type="ECO:0000256" key="3">
    <source>
        <dbReference type="ARBA" id="ARBA00022723"/>
    </source>
</evidence>
<evidence type="ECO:0000256" key="6">
    <source>
        <dbReference type="ARBA" id="ARBA00023004"/>
    </source>
</evidence>
<evidence type="ECO:0000313" key="7">
    <source>
        <dbReference type="EMBL" id="CAH2252612.1"/>
    </source>
</evidence>
<dbReference type="Gene3D" id="2.60.120.590">
    <property type="entry name" value="Alpha-ketoglutarate-dependent dioxygenase AlkB-like"/>
    <property type="match status" value="1"/>
</dbReference>
<dbReference type="SUPFAM" id="SSF51197">
    <property type="entry name" value="Clavaminate synthase-like"/>
    <property type="match status" value="1"/>
</dbReference>
<dbReference type="Proteomes" id="UP001295444">
    <property type="component" value="Chromosome 02"/>
</dbReference>
<accession>A0AAD1RFP9</accession>
<evidence type="ECO:0000256" key="5">
    <source>
        <dbReference type="ARBA" id="ARBA00023002"/>
    </source>
</evidence>
<dbReference type="GO" id="GO:0006397">
    <property type="term" value="P:mRNA processing"/>
    <property type="evidence" value="ECO:0007669"/>
    <property type="project" value="InterPro"/>
</dbReference>
<gene>
    <name evidence="7" type="ORF">PECUL_23A038538</name>
</gene>
<dbReference type="GO" id="GO:0046872">
    <property type="term" value="F:metal ion binding"/>
    <property type="evidence" value="ECO:0007669"/>
    <property type="project" value="UniProtKB-KW"/>
</dbReference>
<dbReference type="PANTHER" id="PTHR32074:SF2">
    <property type="entry name" value="RNA DEMETHYLASE ALKBH5"/>
    <property type="match status" value="1"/>
</dbReference>
<dbReference type="PANTHER" id="PTHR32074">
    <property type="entry name" value="RNA DEMETHYLASE ALKBH5"/>
    <property type="match status" value="1"/>
</dbReference>
<evidence type="ECO:0000313" key="8">
    <source>
        <dbReference type="Proteomes" id="UP001295444"/>
    </source>
</evidence>
<comment type="similarity">
    <text evidence="2">Belongs to the alkB family.</text>
</comment>
<keyword evidence="5" id="KW-0560">Oxidoreductase</keyword>
<dbReference type="EMBL" id="OW240913">
    <property type="protein sequence ID" value="CAH2252612.1"/>
    <property type="molecule type" value="Genomic_DNA"/>
</dbReference>
<protein>
    <submittedName>
        <fullName evidence="7">RNA demethylase ALKBH5, partial</fullName>
    </submittedName>
</protein>
<evidence type="ECO:0000256" key="1">
    <source>
        <dbReference type="ARBA" id="ARBA00001954"/>
    </source>
</evidence>
<dbReference type="GO" id="GO:0005634">
    <property type="term" value="C:nucleus"/>
    <property type="evidence" value="ECO:0007669"/>
    <property type="project" value="TreeGrafter"/>
</dbReference>
<dbReference type="GO" id="GO:0006406">
    <property type="term" value="P:mRNA export from nucleus"/>
    <property type="evidence" value="ECO:0007669"/>
    <property type="project" value="TreeGrafter"/>
</dbReference>
<dbReference type="AlphaFoldDB" id="A0AAD1RFP9"/>
<keyword evidence="6" id="KW-0408">Iron</keyword>
<reference evidence="7" key="1">
    <citation type="submission" date="2022-03" db="EMBL/GenBank/DDBJ databases">
        <authorList>
            <person name="Alioto T."/>
            <person name="Alioto T."/>
            <person name="Gomez Garrido J."/>
        </authorList>
    </citation>
    <scope>NUCLEOTIDE SEQUENCE</scope>
</reference>
<dbReference type="InterPro" id="IPR032860">
    <property type="entry name" value="ALKBH5"/>
</dbReference>
<sequence length="141" mass="16007">MSSLRASSTALSSMTTSYVDPIHIHKDPIHIFERPIMFMSFFSNSALCFSCKFQFKPILVSDPMLLLPVHQGSVTMLSGYAADEITHCIQPQDIKERRAVVILRKKRTEATRLETKSLSSSYNHDGSIVKQIRMQLTDPKF</sequence>
<evidence type="ECO:0000256" key="4">
    <source>
        <dbReference type="ARBA" id="ARBA00022964"/>
    </source>
</evidence>
<dbReference type="GO" id="GO:0035515">
    <property type="term" value="F:oxidative RNA demethylase activity"/>
    <property type="evidence" value="ECO:0007669"/>
    <property type="project" value="InterPro"/>
</dbReference>
<dbReference type="InterPro" id="IPR037151">
    <property type="entry name" value="AlkB-like_sf"/>
</dbReference>
<name>A0AAD1RFP9_PELCU</name>